<evidence type="ECO:0000313" key="3">
    <source>
        <dbReference type="Proteomes" id="UP001054252"/>
    </source>
</evidence>
<dbReference type="EMBL" id="BPVZ01000005">
    <property type="protein sequence ID" value="GKU91726.1"/>
    <property type="molecule type" value="Genomic_DNA"/>
</dbReference>
<evidence type="ECO:0000256" key="1">
    <source>
        <dbReference type="SAM" id="MobiDB-lite"/>
    </source>
</evidence>
<keyword evidence="3" id="KW-1185">Reference proteome</keyword>
<accession>A0AAV5I0A9</accession>
<dbReference type="AlphaFoldDB" id="A0AAV5I0A9"/>
<sequence length="45" mass="5138">MGSSKSSSKHQARQQLQPTTKLPFHIGKIYKEMSLQFACSKEIQE</sequence>
<reference evidence="2 3" key="1">
    <citation type="journal article" date="2021" name="Commun. Biol.">
        <title>The genome of Shorea leprosula (Dipterocarpaceae) highlights the ecological relevance of drought in aseasonal tropical rainforests.</title>
        <authorList>
            <person name="Ng K.K.S."/>
            <person name="Kobayashi M.J."/>
            <person name="Fawcett J.A."/>
            <person name="Hatakeyama M."/>
            <person name="Paape T."/>
            <person name="Ng C.H."/>
            <person name="Ang C.C."/>
            <person name="Tnah L.H."/>
            <person name="Lee C.T."/>
            <person name="Nishiyama T."/>
            <person name="Sese J."/>
            <person name="O'Brien M.J."/>
            <person name="Copetti D."/>
            <person name="Mohd Noor M.I."/>
            <person name="Ong R.C."/>
            <person name="Putra M."/>
            <person name="Sireger I.Z."/>
            <person name="Indrioko S."/>
            <person name="Kosugi Y."/>
            <person name="Izuno A."/>
            <person name="Isagi Y."/>
            <person name="Lee S.L."/>
            <person name="Shimizu K.K."/>
        </authorList>
    </citation>
    <scope>NUCLEOTIDE SEQUENCE [LARGE SCALE GENOMIC DNA]</scope>
    <source>
        <strain evidence="2">214</strain>
    </source>
</reference>
<feature type="region of interest" description="Disordered" evidence="1">
    <location>
        <begin position="1"/>
        <end position="20"/>
    </location>
</feature>
<gene>
    <name evidence="2" type="ORF">SLEP1_g5553</name>
</gene>
<protein>
    <submittedName>
        <fullName evidence="2">Uncharacterized protein</fullName>
    </submittedName>
</protein>
<name>A0AAV5I0A9_9ROSI</name>
<organism evidence="2 3">
    <name type="scientific">Rubroshorea leprosula</name>
    <dbReference type="NCBI Taxonomy" id="152421"/>
    <lineage>
        <taxon>Eukaryota</taxon>
        <taxon>Viridiplantae</taxon>
        <taxon>Streptophyta</taxon>
        <taxon>Embryophyta</taxon>
        <taxon>Tracheophyta</taxon>
        <taxon>Spermatophyta</taxon>
        <taxon>Magnoliopsida</taxon>
        <taxon>eudicotyledons</taxon>
        <taxon>Gunneridae</taxon>
        <taxon>Pentapetalae</taxon>
        <taxon>rosids</taxon>
        <taxon>malvids</taxon>
        <taxon>Malvales</taxon>
        <taxon>Dipterocarpaceae</taxon>
        <taxon>Rubroshorea</taxon>
    </lineage>
</organism>
<evidence type="ECO:0000313" key="2">
    <source>
        <dbReference type="EMBL" id="GKU91726.1"/>
    </source>
</evidence>
<dbReference type="Proteomes" id="UP001054252">
    <property type="component" value="Unassembled WGS sequence"/>
</dbReference>
<comment type="caution">
    <text evidence="2">The sequence shown here is derived from an EMBL/GenBank/DDBJ whole genome shotgun (WGS) entry which is preliminary data.</text>
</comment>
<proteinExistence type="predicted"/>